<name>A0A7H9BKP6_9NEIS</name>
<gene>
    <name evidence="2" type="ORF">HQ393_13870</name>
</gene>
<sequence>MRIVQILIASVCAIALSQPALAGCKKEIKETRELIERDKDQYTLVARNKASADLLSAEAKLIDLNPMLDLDCLKMVRKAKAELRKGKKKENKD</sequence>
<organism evidence="2 3">
    <name type="scientific">Chitinibacter bivalviorum</name>
    <dbReference type="NCBI Taxonomy" id="2739434"/>
    <lineage>
        <taxon>Bacteria</taxon>
        <taxon>Pseudomonadati</taxon>
        <taxon>Pseudomonadota</taxon>
        <taxon>Betaproteobacteria</taxon>
        <taxon>Neisseriales</taxon>
        <taxon>Chitinibacteraceae</taxon>
        <taxon>Chitinibacter</taxon>
    </lineage>
</organism>
<proteinExistence type="predicted"/>
<keyword evidence="3" id="KW-1185">Reference proteome</keyword>
<evidence type="ECO:0000313" key="2">
    <source>
        <dbReference type="EMBL" id="QLG89240.1"/>
    </source>
</evidence>
<evidence type="ECO:0000313" key="3">
    <source>
        <dbReference type="Proteomes" id="UP000509597"/>
    </source>
</evidence>
<feature type="chain" id="PRO_5028860096" evidence="1">
    <location>
        <begin position="23"/>
        <end position="93"/>
    </location>
</feature>
<evidence type="ECO:0000256" key="1">
    <source>
        <dbReference type="SAM" id="SignalP"/>
    </source>
</evidence>
<feature type="signal peptide" evidence="1">
    <location>
        <begin position="1"/>
        <end position="22"/>
    </location>
</feature>
<protein>
    <submittedName>
        <fullName evidence="2">Uncharacterized protein</fullName>
    </submittedName>
</protein>
<dbReference type="RefSeq" id="WP_179355736.1">
    <property type="nucleotide sequence ID" value="NZ_CP058627.1"/>
</dbReference>
<dbReference type="AlphaFoldDB" id="A0A7H9BKP6"/>
<dbReference type="PROSITE" id="PS51257">
    <property type="entry name" value="PROKAR_LIPOPROTEIN"/>
    <property type="match status" value="1"/>
</dbReference>
<dbReference type="Proteomes" id="UP000509597">
    <property type="component" value="Chromosome"/>
</dbReference>
<dbReference type="KEGG" id="chiz:HQ393_13870"/>
<reference evidence="2 3" key="1">
    <citation type="submission" date="2020-07" db="EMBL/GenBank/DDBJ databases">
        <title>Complete genome sequence of Chitinibacter sp. 2T18.</title>
        <authorList>
            <person name="Bae J.-W."/>
            <person name="Choi J.-W."/>
        </authorList>
    </citation>
    <scope>NUCLEOTIDE SEQUENCE [LARGE SCALE GENOMIC DNA]</scope>
    <source>
        <strain evidence="2 3">2T18</strain>
    </source>
</reference>
<keyword evidence="1" id="KW-0732">Signal</keyword>
<accession>A0A7H9BKP6</accession>
<dbReference type="EMBL" id="CP058627">
    <property type="protein sequence ID" value="QLG89240.1"/>
    <property type="molecule type" value="Genomic_DNA"/>
</dbReference>